<dbReference type="GO" id="GO:0046872">
    <property type="term" value="F:metal ion binding"/>
    <property type="evidence" value="ECO:0007669"/>
    <property type="project" value="UniProtKB-KW"/>
</dbReference>
<sequence length="326" mass="35368">MRRSGADRLIADAVDGQPFIDVGAALGDDAVTMGTLIDLQQTARGDLMRRVRAAPPQCRVGDGERLEWLPPVPQPSKIVGVALNNEVFNHLAARPMTAPMYFLAPSTSMVGHGGAIELCTDWGVVHPEPELAAVIGARVRRASPEEALAAVFGYTIVNDLTSPGIKSQDSVELVMPPGVPVDEPWRIRRGDDDRSLYLTYHARSKGSDTFTPIGPWVTLRDDVDDPNALEVRGYLDDELVLQDSTANLTFPVQEVLAHLSESMTLLPGDIVHFGTAARPAAPERFPTIRSIDLNRYGARVSVEIDGIGRLDNVIERHGQRSTGEGL</sequence>
<dbReference type="PANTHER" id="PTHR42796">
    <property type="entry name" value="FUMARYLACETOACETATE HYDROLASE DOMAIN-CONTAINING PROTEIN 2A-RELATED"/>
    <property type="match status" value="1"/>
</dbReference>
<dbReference type="STRING" id="228230.RMCC_0808"/>
<feature type="domain" description="Fumarylacetoacetase-like C-terminal" evidence="3">
    <location>
        <begin position="94"/>
        <end position="314"/>
    </location>
</feature>
<protein>
    <submittedName>
        <fullName evidence="4">Fumarylacetoacetate (FAA) hydrolase</fullName>
    </submittedName>
</protein>
<keyword evidence="4" id="KW-0378">Hydrolase</keyword>
<dbReference type="GO" id="GO:0044281">
    <property type="term" value="P:small molecule metabolic process"/>
    <property type="evidence" value="ECO:0007669"/>
    <property type="project" value="UniProtKB-ARBA"/>
</dbReference>
<dbReference type="GO" id="GO:0016787">
    <property type="term" value="F:hydrolase activity"/>
    <property type="evidence" value="ECO:0007669"/>
    <property type="project" value="UniProtKB-KW"/>
</dbReference>
<dbReference type="Gene3D" id="3.90.850.10">
    <property type="entry name" value="Fumarylacetoacetase-like, C-terminal domain"/>
    <property type="match status" value="1"/>
</dbReference>
<dbReference type="Pfam" id="PF01557">
    <property type="entry name" value="FAA_hydrolase"/>
    <property type="match status" value="1"/>
</dbReference>
<comment type="caution">
    <text evidence="4">The sequence shown here is derived from an EMBL/GenBank/DDBJ whole genome shotgun (WGS) entry which is preliminary data.</text>
</comment>
<evidence type="ECO:0000256" key="2">
    <source>
        <dbReference type="ARBA" id="ARBA00022723"/>
    </source>
</evidence>
<name>A0A117I8V9_MYCCR</name>
<dbReference type="SUPFAM" id="SSF56529">
    <property type="entry name" value="FAH"/>
    <property type="match status" value="1"/>
</dbReference>
<keyword evidence="2" id="KW-0479">Metal-binding</keyword>
<dbReference type="InterPro" id="IPR051121">
    <property type="entry name" value="FAH"/>
</dbReference>
<keyword evidence="5" id="KW-1185">Reference proteome</keyword>
<comment type="similarity">
    <text evidence="1">Belongs to the FAH family.</text>
</comment>
<reference evidence="5" key="1">
    <citation type="journal article" date="2016" name="Genome Announc.">
        <title>Draft Genome Sequences of Five Rapidly Growing Mycobacterium Species, M. thermoresistibile, M. fortuitum subsp. acetamidolyticum, M. canariasense, M. brisbanense, and M. novocastrense.</title>
        <authorList>
            <person name="Katahira K."/>
            <person name="Ogura Y."/>
            <person name="Gotoh Y."/>
            <person name="Hayashi T."/>
        </authorList>
    </citation>
    <scope>NUCLEOTIDE SEQUENCE [LARGE SCALE GENOMIC DNA]</scope>
    <source>
        <strain evidence="5">JCM15298</strain>
    </source>
</reference>
<dbReference type="AlphaFoldDB" id="A0A117I8V9"/>
<evidence type="ECO:0000256" key="1">
    <source>
        <dbReference type="ARBA" id="ARBA00010211"/>
    </source>
</evidence>
<proteinExistence type="inferred from homology"/>
<dbReference type="Proteomes" id="UP000069443">
    <property type="component" value="Unassembled WGS sequence"/>
</dbReference>
<dbReference type="InterPro" id="IPR011234">
    <property type="entry name" value="Fumarylacetoacetase-like_C"/>
</dbReference>
<organism evidence="4 5">
    <name type="scientific">Mycolicibacterium canariasense</name>
    <name type="common">Mycobacterium canariasense</name>
    <dbReference type="NCBI Taxonomy" id="228230"/>
    <lineage>
        <taxon>Bacteria</taxon>
        <taxon>Bacillati</taxon>
        <taxon>Actinomycetota</taxon>
        <taxon>Actinomycetes</taxon>
        <taxon>Mycobacteriales</taxon>
        <taxon>Mycobacteriaceae</taxon>
        <taxon>Mycolicibacterium</taxon>
    </lineage>
</organism>
<evidence type="ECO:0000313" key="5">
    <source>
        <dbReference type="Proteomes" id="UP000069443"/>
    </source>
</evidence>
<dbReference type="InterPro" id="IPR036663">
    <property type="entry name" value="Fumarylacetoacetase_C_sf"/>
</dbReference>
<reference evidence="5" key="2">
    <citation type="submission" date="2016-02" db="EMBL/GenBank/DDBJ databases">
        <title>Draft genome sequence of five rapidly growing Mycobacterium species.</title>
        <authorList>
            <person name="Katahira K."/>
            <person name="Gotou Y."/>
            <person name="Iida K."/>
            <person name="Ogura Y."/>
            <person name="Hayashi T."/>
        </authorList>
    </citation>
    <scope>NUCLEOTIDE SEQUENCE [LARGE SCALE GENOMIC DNA]</scope>
    <source>
        <strain evidence="5">JCM15298</strain>
    </source>
</reference>
<dbReference type="EMBL" id="BCSY01000028">
    <property type="protein sequence ID" value="GAS93842.1"/>
    <property type="molecule type" value="Genomic_DNA"/>
</dbReference>
<accession>A0A117I8V9</accession>
<evidence type="ECO:0000313" key="4">
    <source>
        <dbReference type="EMBL" id="GAS93842.1"/>
    </source>
</evidence>
<dbReference type="PANTHER" id="PTHR42796:SF4">
    <property type="entry name" value="FUMARYLACETOACETATE HYDROLASE DOMAIN-CONTAINING PROTEIN 2A"/>
    <property type="match status" value="1"/>
</dbReference>
<gene>
    <name evidence="4" type="ORF">RMCC_0808</name>
</gene>
<evidence type="ECO:0000259" key="3">
    <source>
        <dbReference type="Pfam" id="PF01557"/>
    </source>
</evidence>